<accession>A0A4Y3KIE1</accession>
<dbReference type="PANTHER" id="PTHR33495:SF2">
    <property type="entry name" value="ANTI-SIGMA FACTOR ANTAGONIST TM_1081-RELATED"/>
    <property type="match status" value="1"/>
</dbReference>
<keyword evidence="5" id="KW-1185">Reference proteome</keyword>
<dbReference type="EMBL" id="BJLQ01000003">
    <property type="protein sequence ID" value="GEA83154.1"/>
    <property type="molecule type" value="Genomic_DNA"/>
</dbReference>
<dbReference type="InterPro" id="IPR002645">
    <property type="entry name" value="STAS_dom"/>
</dbReference>
<organism evidence="4 5">
    <name type="scientific">Cellulomonas gelida</name>
    <dbReference type="NCBI Taxonomy" id="1712"/>
    <lineage>
        <taxon>Bacteria</taxon>
        <taxon>Bacillati</taxon>
        <taxon>Actinomycetota</taxon>
        <taxon>Actinomycetes</taxon>
        <taxon>Micrococcales</taxon>
        <taxon>Cellulomonadaceae</taxon>
        <taxon>Cellulomonas</taxon>
    </lineage>
</organism>
<dbReference type="OrthoDB" id="5145734at2"/>
<evidence type="ECO:0000256" key="1">
    <source>
        <dbReference type="ARBA" id="ARBA00009013"/>
    </source>
</evidence>
<dbReference type="Gene3D" id="3.30.750.24">
    <property type="entry name" value="STAS domain"/>
    <property type="match status" value="1"/>
</dbReference>
<name>A0A4Y3KIE1_9CELL</name>
<dbReference type="CDD" id="cd07043">
    <property type="entry name" value="STAS_anti-anti-sigma_factors"/>
    <property type="match status" value="1"/>
</dbReference>
<feature type="domain" description="STAS" evidence="3">
    <location>
        <begin position="5"/>
        <end position="95"/>
    </location>
</feature>
<dbReference type="InterPro" id="IPR036513">
    <property type="entry name" value="STAS_dom_sf"/>
</dbReference>
<dbReference type="PROSITE" id="PS50801">
    <property type="entry name" value="STAS"/>
    <property type="match status" value="1"/>
</dbReference>
<dbReference type="PANTHER" id="PTHR33495">
    <property type="entry name" value="ANTI-SIGMA FACTOR ANTAGONIST TM_1081-RELATED-RELATED"/>
    <property type="match status" value="1"/>
</dbReference>
<sequence length="126" mass="12620">MDVAGEIRVEVEPGSTVVRMIGEIDVALREQASESMVAAMTSDGAIVVDASAVTFIDSSGVAFVLQLLHAAREAGLAVSLHDPDRTVRSVLEIVGAGSLLPPEPAVVSAGSGPALLGDGAVATSIG</sequence>
<dbReference type="InterPro" id="IPR003658">
    <property type="entry name" value="Anti-sigma_ant"/>
</dbReference>
<dbReference type="Proteomes" id="UP000320461">
    <property type="component" value="Unassembled WGS sequence"/>
</dbReference>
<comment type="caution">
    <text evidence="4">The sequence shown here is derived from an EMBL/GenBank/DDBJ whole genome shotgun (WGS) entry which is preliminary data.</text>
</comment>
<proteinExistence type="inferred from homology"/>
<dbReference type="AlphaFoldDB" id="A0A4Y3KIE1"/>
<evidence type="ECO:0000313" key="4">
    <source>
        <dbReference type="EMBL" id="GEA83154.1"/>
    </source>
</evidence>
<dbReference type="SUPFAM" id="SSF52091">
    <property type="entry name" value="SpoIIaa-like"/>
    <property type="match status" value="1"/>
</dbReference>
<dbReference type="RefSeq" id="WP_048343911.1">
    <property type="nucleotide sequence ID" value="NZ_BJLQ01000003.1"/>
</dbReference>
<evidence type="ECO:0000313" key="5">
    <source>
        <dbReference type="Proteomes" id="UP000320461"/>
    </source>
</evidence>
<dbReference type="GO" id="GO:0043856">
    <property type="term" value="F:anti-sigma factor antagonist activity"/>
    <property type="evidence" value="ECO:0007669"/>
    <property type="project" value="InterPro"/>
</dbReference>
<comment type="similarity">
    <text evidence="1 2">Belongs to the anti-sigma-factor antagonist family.</text>
</comment>
<evidence type="ECO:0000259" key="3">
    <source>
        <dbReference type="PROSITE" id="PS50801"/>
    </source>
</evidence>
<dbReference type="NCBIfam" id="TIGR00377">
    <property type="entry name" value="ant_ant_sig"/>
    <property type="match status" value="1"/>
</dbReference>
<gene>
    <name evidence="4" type="ORF">CGE01nite_04050</name>
</gene>
<dbReference type="Pfam" id="PF01740">
    <property type="entry name" value="STAS"/>
    <property type="match status" value="1"/>
</dbReference>
<evidence type="ECO:0000256" key="2">
    <source>
        <dbReference type="RuleBase" id="RU003749"/>
    </source>
</evidence>
<protein>
    <recommendedName>
        <fullName evidence="2">Anti-sigma factor antagonist</fullName>
    </recommendedName>
</protein>
<reference evidence="4 5" key="1">
    <citation type="submission" date="2019-06" db="EMBL/GenBank/DDBJ databases">
        <title>Whole genome shotgun sequence of Cellulomonas gelida NBRC 3748.</title>
        <authorList>
            <person name="Hosoyama A."/>
            <person name="Uohara A."/>
            <person name="Ohji S."/>
            <person name="Ichikawa N."/>
        </authorList>
    </citation>
    <scope>NUCLEOTIDE SEQUENCE [LARGE SCALE GENOMIC DNA]</scope>
    <source>
        <strain evidence="4 5">NBRC 3748</strain>
    </source>
</reference>